<feature type="compositionally biased region" description="Polar residues" evidence="2">
    <location>
        <begin position="20"/>
        <end position="42"/>
    </location>
</feature>
<dbReference type="AlphaFoldDB" id="A0AAN6ERC7"/>
<feature type="compositionally biased region" description="Pro residues" evidence="2">
    <location>
        <begin position="1"/>
        <end position="12"/>
    </location>
</feature>
<name>A0AAN6ERC7_EXODE</name>
<dbReference type="Proteomes" id="UP001161757">
    <property type="component" value="Unassembled WGS sequence"/>
</dbReference>
<dbReference type="SUPFAM" id="SSF53474">
    <property type="entry name" value="alpha/beta-Hydrolases"/>
    <property type="match status" value="1"/>
</dbReference>
<organism evidence="4 5">
    <name type="scientific">Exophiala dermatitidis</name>
    <name type="common">Black yeast-like fungus</name>
    <name type="synonym">Wangiella dermatitidis</name>
    <dbReference type="NCBI Taxonomy" id="5970"/>
    <lineage>
        <taxon>Eukaryota</taxon>
        <taxon>Fungi</taxon>
        <taxon>Dikarya</taxon>
        <taxon>Ascomycota</taxon>
        <taxon>Pezizomycotina</taxon>
        <taxon>Eurotiomycetes</taxon>
        <taxon>Chaetothyriomycetidae</taxon>
        <taxon>Chaetothyriales</taxon>
        <taxon>Herpotrichiellaceae</taxon>
        <taxon>Exophiala</taxon>
    </lineage>
</organism>
<dbReference type="EMBL" id="JAJGCB010000011">
    <property type="protein sequence ID" value="KAJ8990127.1"/>
    <property type="molecule type" value="Genomic_DNA"/>
</dbReference>
<dbReference type="InterPro" id="IPR007751">
    <property type="entry name" value="DUF676_lipase-like"/>
</dbReference>
<comment type="similarity">
    <text evidence="1">Belongs to the putative lipase ROG1 family.</text>
</comment>
<feature type="region of interest" description="Disordered" evidence="2">
    <location>
        <begin position="490"/>
        <end position="553"/>
    </location>
</feature>
<protein>
    <recommendedName>
        <fullName evidence="3">DUF676 domain-containing protein</fullName>
    </recommendedName>
</protein>
<feature type="region of interest" description="Disordered" evidence="2">
    <location>
        <begin position="212"/>
        <end position="236"/>
    </location>
</feature>
<dbReference type="PANTHER" id="PTHR47842">
    <property type="entry name" value="EXPRESSED PROTEIN"/>
    <property type="match status" value="1"/>
</dbReference>
<dbReference type="Gene3D" id="3.40.50.1820">
    <property type="entry name" value="alpha/beta hydrolase"/>
    <property type="match status" value="1"/>
</dbReference>
<feature type="compositionally biased region" description="Polar residues" evidence="2">
    <location>
        <begin position="339"/>
        <end position="350"/>
    </location>
</feature>
<dbReference type="Pfam" id="PF05057">
    <property type="entry name" value="DUF676"/>
    <property type="match status" value="1"/>
</dbReference>
<feature type="region of interest" description="Disordered" evidence="2">
    <location>
        <begin position="329"/>
        <end position="371"/>
    </location>
</feature>
<evidence type="ECO:0000313" key="5">
    <source>
        <dbReference type="Proteomes" id="UP001161757"/>
    </source>
</evidence>
<reference evidence="4" key="1">
    <citation type="submission" date="2023-01" db="EMBL/GenBank/DDBJ databases">
        <title>Exophiala dermititidis isolated from Cystic Fibrosis Patient.</title>
        <authorList>
            <person name="Kurbessoian T."/>
            <person name="Crocker A."/>
            <person name="Murante D."/>
            <person name="Hogan D.A."/>
            <person name="Stajich J.E."/>
        </authorList>
    </citation>
    <scope>NUCLEOTIDE SEQUENCE</scope>
    <source>
        <strain evidence="4">Ex8</strain>
    </source>
</reference>
<evidence type="ECO:0000313" key="4">
    <source>
        <dbReference type="EMBL" id="KAJ8990127.1"/>
    </source>
</evidence>
<feature type="compositionally biased region" description="Polar residues" evidence="2">
    <location>
        <begin position="434"/>
        <end position="444"/>
    </location>
</feature>
<proteinExistence type="inferred from homology"/>
<dbReference type="PANTHER" id="PTHR47842:SF3">
    <property type="entry name" value="DUF676 DOMAIN-CONTAINING PROTEIN"/>
    <property type="match status" value="1"/>
</dbReference>
<accession>A0AAN6ERC7</accession>
<feature type="compositionally biased region" description="Polar residues" evidence="2">
    <location>
        <begin position="495"/>
        <end position="511"/>
    </location>
</feature>
<evidence type="ECO:0000256" key="2">
    <source>
        <dbReference type="SAM" id="MobiDB-lite"/>
    </source>
</evidence>
<feature type="region of interest" description="Disordered" evidence="2">
    <location>
        <begin position="1"/>
        <end position="64"/>
    </location>
</feature>
<feature type="domain" description="DUF676" evidence="3">
    <location>
        <begin position="73"/>
        <end position="190"/>
    </location>
</feature>
<feature type="compositionally biased region" description="Basic and acidic residues" evidence="2">
    <location>
        <begin position="513"/>
        <end position="525"/>
    </location>
</feature>
<feature type="compositionally biased region" description="Low complexity" evidence="2">
    <location>
        <begin position="526"/>
        <end position="535"/>
    </location>
</feature>
<sequence>MAAKPPLPPRTPSAPDSRRVSLNPQTLSSDQYLSPPTHSPSGSPYLGGIRDPRNSSTQSLGAVKSADDQRRTLLLVYIHGFLGDETSFKSFPAHVHGLLSPALAATHVVYTKIYPRYKSRENITVARNALSNWLVPHESDSTDIILLGHSLGGILAADLILMQSNEREGLSLQHRILGLIAFDTPFLGMHLGVVGTGIASLFRTPPQLEEPALLGPSPFSDSSSAQQDPTYNPRYTNDVRLANRKGKLQRAWYFWNKHAGELATATKKYVSSHLEFGGCLADYPGLKKRYRAIRALEDVVDTTQPRDANGRLMRRVRFVNYYTASTGRIGEDLKESQEQPESTASASETPLATPAFAGDTQSNPADIRTTPRLSLEEYREDEVLNKDVVELSIDATPPQDCSSSFVSRAIVTPPGEDQVMDEQVDANSGTAAQSLLSRPSSTGQDGSGPPVTAEQAPENHKAIDQMLDTVETHRHNQDTPPYCGLAAKQHEAGGTQATQDQPLLQSKQTTGDPRLDVDQRGKSLESAESSHSSKAQANKKRKDRKFCALPTKDTRTGERDRTWIRVHMEGIDEVVAHTSLFKIGETYGKLLGDTVERIQEWIAEDASTRMVLAELSNDR</sequence>
<comment type="caution">
    <text evidence="4">The sequence shown here is derived from an EMBL/GenBank/DDBJ whole genome shotgun (WGS) entry which is preliminary data.</text>
</comment>
<evidence type="ECO:0000259" key="3">
    <source>
        <dbReference type="Pfam" id="PF05057"/>
    </source>
</evidence>
<feature type="region of interest" description="Disordered" evidence="2">
    <location>
        <begin position="434"/>
        <end position="458"/>
    </location>
</feature>
<evidence type="ECO:0000256" key="1">
    <source>
        <dbReference type="ARBA" id="ARBA00007920"/>
    </source>
</evidence>
<feature type="compositionally biased region" description="Polar residues" evidence="2">
    <location>
        <begin position="219"/>
        <end position="235"/>
    </location>
</feature>
<gene>
    <name evidence="4" type="ORF">HRR80_005622</name>
</gene>
<dbReference type="InterPro" id="IPR029058">
    <property type="entry name" value="AB_hydrolase_fold"/>
</dbReference>